<feature type="compositionally biased region" description="Low complexity" evidence="1">
    <location>
        <begin position="247"/>
        <end position="269"/>
    </location>
</feature>
<feature type="region of interest" description="Disordered" evidence="1">
    <location>
        <begin position="247"/>
        <end position="280"/>
    </location>
</feature>
<organism evidence="2 3">
    <name type="scientific">Lentithecium fluviatile CBS 122367</name>
    <dbReference type="NCBI Taxonomy" id="1168545"/>
    <lineage>
        <taxon>Eukaryota</taxon>
        <taxon>Fungi</taxon>
        <taxon>Dikarya</taxon>
        <taxon>Ascomycota</taxon>
        <taxon>Pezizomycotina</taxon>
        <taxon>Dothideomycetes</taxon>
        <taxon>Pleosporomycetidae</taxon>
        <taxon>Pleosporales</taxon>
        <taxon>Massarineae</taxon>
        <taxon>Lentitheciaceae</taxon>
        <taxon>Lentithecium</taxon>
    </lineage>
</organism>
<name>A0A6G1J8R7_9PLEO</name>
<evidence type="ECO:0000256" key="1">
    <source>
        <dbReference type="SAM" id="MobiDB-lite"/>
    </source>
</evidence>
<sequence>MDVPHYIPPRPSFASTTTTGRLDLDVWRLSARLGHEDDEGEGGESRSLMVNAGSIDELGGEDGVGEEGADSLLFEMGSRMERGSDMDTLRVEPDTKIESEVDSLHFEAGSKMSTERNLGMEMDAMGPPPLRNMPTHKQLSRFGDWRAGSGWMTERGRGGPHTCRTETETPAADFTHASAEYGDEYGGGRTGSGNGRESVLIHTPVHLHLLHLALSSPPYPLLLGPHPQPYPGPINIPTPHHRHLPLPRGLHTMPTSISTSTPTSTPTSTAAQGHPDSQEETEEILFLTGFWCDPHDASQGKCDKEAQTGYAFREKRVRVRVHRSTKERNPGKLAPGTGSGTGSGIGSEGKSKGEGKGEGKGRKKSKRKREKEEEQKKKKERGQEQERLRDEMRWEAAKYGESAYTSPSDAGVVGGTWGCIEEGRFEGRFATAVVTFVE</sequence>
<dbReference type="EMBL" id="MU005576">
    <property type="protein sequence ID" value="KAF2686555.1"/>
    <property type="molecule type" value="Genomic_DNA"/>
</dbReference>
<dbReference type="AlphaFoldDB" id="A0A6G1J8R7"/>
<keyword evidence="3" id="KW-1185">Reference proteome</keyword>
<feature type="compositionally biased region" description="Basic and acidic residues" evidence="1">
    <location>
        <begin position="370"/>
        <end position="389"/>
    </location>
</feature>
<evidence type="ECO:0000313" key="2">
    <source>
        <dbReference type="EMBL" id="KAF2686555.1"/>
    </source>
</evidence>
<accession>A0A6G1J8R7</accession>
<reference evidence="2" key="1">
    <citation type="journal article" date="2020" name="Stud. Mycol.">
        <title>101 Dothideomycetes genomes: a test case for predicting lifestyles and emergence of pathogens.</title>
        <authorList>
            <person name="Haridas S."/>
            <person name="Albert R."/>
            <person name="Binder M."/>
            <person name="Bloem J."/>
            <person name="Labutti K."/>
            <person name="Salamov A."/>
            <person name="Andreopoulos B."/>
            <person name="Baker S."/>
            <person name="Barry K."/>
            <person name="Bills G."/>
            <person name="Bluhm B."/>
            <person name="Cannon C."/>
            <person name="Castanera R."/>
            <person name="Culley D."/>
            <person name="Daum C."/>
            <person name="Ezra D."/>
            <person name="Gonzalez J."/>
            <person name="Henrissat B."/>
            <person name="Kuo A."/>
            <person name="Liang C."/>
            <person name="Lipzen A."/>
            <person name="Lutzoni F."/>
            <person name="Magnuson J."/>
            <person name="Mondo S."/>
            <person name="Nolan M."/>
            <person name="Ohm R."/>
            <person name="Pangilinan J."/>
            <person name="Park H.-J."/>
            <person name="Ramirez L."/>
            <person name="Alfaro M."/>
            <person name="Sun H."/>
            <person name="Tritt A."/>
            <person name="Yoshinaga Y."/>
            <person name="Zwiers L.-H."/>
            <person name="Turgeon B."/>
            <person name="Goodwin S."/>
            <person name="Spatafora J."/>
            <person name="Crous P."/>
            <person name="Grigoriev I."/>
        </authorList>
    </citation>
    <scope>NUCLEOTIDE SEQUENCE</scope>
    <source>
        <strain evidence="2">CBS 122367</strain>
    </source>
</reference>
<dbReference type="Proteomes" id="UP000799291">
    <property type="component" value="Unassembled WGS sequence"/>
</dbReference>
<evidence type="ECO:0000313" key="3">
    <source>
        <dbReference type="Proteomes" id="UP000799291"/>
    </source>
</evidence>
<gene>
    <name evidence="2" type="ORF">K458DRAFT_402162</name>
</gene>
<feature type="compositionally biased region" description="Basic and acidic residues" evidence="1">
    <location>
        <begin position="349"/>
        <end position="360"/>
    </location>
</feature>
<feature type="region of interest" description="Disordered" evidence="1">
    <location>
        <begin position="313"/>
        <end position="389"/>
    </location>
</feature>
<feature type="compositionally biased region" description="Gly residues" evidence="1">
    <location>
        <begin position="337"/>
        <end position="347"/>
    </location>
</feature>
<proteinExistence type="predicted"/>
<protein>
    <submittedName>
        <fullName evidence="2">Uncharacterized protein</fullName>
    </submittedName>
</protein>